<dbReference type="InterPro" id="IPR036388">
    <property type="entry name" value="WH-like_DNA-bd_sf"/>
</dbReference>
<dbReference type="EMBL" id="CP031641">
    <property type="protein sequence ID" value="AXO89974.1"/>
    <property type="molecule type" value="Genomic_DNA"/>
</dbReference>
<dbReference type="InterPro" id="IPR036390">
    <property type="entry name" value="WH_DNA-bd_sf"/>
</dbReference>
<dbReference type="KEGG" id="ppv:NJ69_15260"/>
<proteinExistence type="predicted"/>
<evidence type="ECO:0000256" key="1">
    <source>
        <dbReference type="ARBA" id="ARBA00023015"/>
    </source>
</evidence>
<dbReference type="GO" id="GO:0043565">
    <property type="term" value="F:sequence-specific DNA binding"/>
    <property type="evidence" value="ECO:0007669"/>
    <property type="project" value="InterPro"/>
</dbReference>
<dbReference type="PRINTS" id="PR00033">
    <property type="entry name" value="HTHASNC"/>
</dbReference>
<dbReference type="PROSITE" id="PS50956">
    <property type="entry name" value="HTH_ASNC_2"/>
    <property type="match status" value="1"/>
</dbReference>
<sequence>MDKYDRMLLAALLEDGRASYAQLARQVNLSPPAVAERVAKLEASGVITGYTAKVDLEKIGLPIQCVIELRLNSHGNQQAYDALTRIPQLTECHRVTGDPCVIMQAAVASMPELEALINQVSQLGFSKTAIILSSAVERRVPLDHLKPDAMRSTTHSTKR</sequence>
<dbReference type="RefSeq" id="WP_039580461.1">
    <property type="nucleotide sequence ID" value="NZ_CP009747.1"/>
</dbReference>
<dbReference type="InterPro" id="IPR011008">
    <property type="entry name" value="Dimeric_a/b-barrel"/>
</dbReference>
<evidence type="ECO:0000313" key="6">
    <source>
        <dbReference type="Proteomes" id="UP000258127"/>
    </source>
</evidence>
<organism evidence="5 6">
    <name type="scientific">Pseudomonas parafulva</name>
    <dbReference type="NCBI Taxonomy" id="157782"/>
    <lineage>
        <taxon>Bacteria</taxon>
        <taxon>Pseudomonadati</taxon>
        <taxon>Pseudomonadota</taxon>
        <taxon>Gammaproteobacteria</taxon>
        <taxon>Pseudomonadales</taxon>
        <taxon>Pseudomonadaceae</taxon>
        <taxon>Pseudomonas</taxon>
    </lineage>
</organism>
<accession>A0AAI8KBT7</accession>
<dbReference type="InterPro" id="IPR019887">
    <property type="entry name" value="Tscrpt_reg_AsnC/Lrp_C"/>
</dbReference>
<feature type="domain" description="HTH asnC-type" evidence="4">
    <location>
        <begin position="1"/>
        <end position="62"/>
    </location>
</feature>
<dbReference type="Proteomes" id="UP000258127">
    <property type="component" value="Chromosome"/>
</dbReference>
<dbReference type="SUPFAM" id="SSF54909">
    <property type="entry name" value="Dimeric alpha+beta barrel"/>
    <property type="match status" value="1"/>
</dbReference>
<reference evidence="5 6" key="1">
    <citation type="submission" date="2018-08" db="EMBL/GenBank/DDBJ databases">
        <authorList>
            <person name="Lee Y."/>
            <person name="Kakembo D."/>
        </authorList>
    </citation>
    <scope>NUCLEOTIDE SEQUENCE [LARGE SCALE GENOMIC DNA]</scope>
    <source>
        <strain evidence="5 6">JBCS1880</strain>
    </source>
</reference>
<evidence type="ECO:0000256" key="3">
    <source>
        <dbReference type="ARBA" id="ARBA00023163"/>
    </source>
</evidence>
<dbReference type="PANTHER" id="PTHR30154:SF53">
    <property type="entry name" value="HTH-TYPE TRANSCRIPTIONAL REGULATOR LRPC"/>
    <property type="match status" value="1"/>
</dbReference>
<dbReference type="GO" id="GO:0006355">
    <property type="term" value="P:regulation of DNA-templated transcription"/>
    <property type="evidence" value="ECO:0007669"/>
    <property type="project" value="UniProtKB-ARBA"/>
</dbReference>
<dbReference type="Gene3D" id="3.30.70.920">
    <property type="match status" value="1"/>
</dbReference>
<keyword evidence="1" id="KW-0805">Transcription regulation</keyword>
<evidence type="ECO:0000256" key="2">
    <source>
        <dbReference type="ARBA" id="ARBA00023125"/>
    </source>
</evidence>
<gene>
    <name evidence="5" type="ORF">DZC75_18935</name>
</gene>
<dbReference type="SMART" id="SM00344">
    <property type="entry name" value="HTH_ASNC"/>
    <property type="match status" value="1"/>
</dbReference>
<name>A0AAI8KBT7_9PSED</name>
<evidence type="ECO:0000259" key="4">
    <source>
        <dbReference type="PROSITE" id="PS50956"/>
    </source>
</evidence>
<dbReference type="InterPro" id="IPR000485">
    <property type="entry name" value="AsnC-type_HTH_dom"/>
</dbReference>
<dbReference type="PANTHER" id="PTHR30154">
    <property type="entry name" value="LEUCINE-RESPONSIVE REGULATORY PROTEIN"/>
    <property type="match status" value="1"/>
</dbReference>
<dbReference type="AlphaFoldDB" id="A0AAI8KBT7"/>
<dbReference type="InterPro" id="IPR011991">
    <property type="entry name" value="ArsR-like_HTH"/>
</dbReference>
<dbReference type="Pfam" id="PF01037">
    <property type="entry name" value="AsnC_trans_reg"/>
    <property type="match status" value="1"/>
</dbReference>
<keyword evidence="2" id="KW-0238">DNA-binding</keyword>
<protein>
    <submittedName>
        <fullName evidence="5">Lrp/AsnC family transcriptional regulator</fullName>
    </submittedName>
</protein>
<dbReference type="Pfam" id="PF13404">
    <property type="entry name" value="HTH_AsnC-type"/>
    <property type="match status" value="1"/>
</dbReference>
<keyword evidence="3" id="KW-0804">Transcription</keyword>
<dbReference type="Gene3D" id="1.10.10.10">
    <property type="entry name" value="Winged helix-like DNA-binding domain superfamily/Winged helix DNA-binding domain"/>
    <property type="match status" value="1"/>
</dbReference>
<dbReference type="SUPFAM" id="SSF46785">
    <property type="entry name" value="Winged helix' DNA-binding domain"/>
    <property type="match status" value="1"/>
</dbReference>
<evidence type="ECO:0000313" key="5">
    <source>
        <dbReference type="EMBL" id="AXO89974.1"/>
    </source>
</evidence>
<dbReference type="PROSITE" id="PS00519">
    <property type="entry name" value="HTH_ASNC_1"/>
    <property type="match status" value="1"/>
</dbReference>
<keyword evidence="6" id="KW-1185">Reference proteome</keyword>
<dbReference type="InterPro" id="IPR019888">
    <property type="entry name" value="Tscrpt_reg_AsnC-like"/>
</dbReference>
<dbReference type="CDD" id="cd00090">
    <property type="entry name" value="HTH_ARSR"/>
    <property type="match status" value="1"/>
</dbReference>
<dbReference type="GO" id="GO:0005829">
    <property type="term" value="C:cytosol"/>
    <property type="evidence" value="ECO:0007669"/>
    <property type="project" value="TreeGrafter"/>
</dbReference>
<dbReference type="GO" id="GO:0043200">
    <property type="term" value="P:response to amino acid"/>
    <property type="evidence" value="ECO:0007669"/>
    <property type="project" value="TreeGrafter"/>
</dbReference>
<dbReference type="InterPro" id="IPR019885">
    <property type="entry name" value="Tscrpt_reg_HTH_AsnC-type_CS"/>
</dbReference>